<evidence type="ECO:0000313" key="2">
    <source>
        <dbReference type="EMBL" id="PKF71782.1"/>
    </source>
</evidence>
<dbReference type="RefSeq" id="WP_101193116.1">
    <property type="nucleotide sequence ID" value="NZ_JBICLX010000002.1"/>
</dbReference>
<accession>A0A2I0CRL6</accession>
<evidence type="ECO:0000256" key="1">
    <source>
        <dbReference type="SAM" id="Phobius"/>
    </source>
</evidence>
<dbReference type="Pfam" id="PF07963">
    <property type="entry name" value="N_methyl"/>
    <property type="match status" value="1"/>
</dbReference>
<dbReference type="PROSITE" id="PS00409">
    <property type="entry name" value="PROKAR_NTER_METHYL"/>
    <property type="match status" value="1"/>
</dbReference>
<evidence type="ECO:0000313" key="3">
    <source>
        <dbReference type="Proteomes" id="UP000242861"/>
    </source>
</evidence>
<protein>
    <submittedName>
        <fullName evidence="2">Type II secretion system protein</fullName>
    </submittedName>
</protein>
<keyword evidence="1" id="KW-0472">Membrane</keyword>
<keyword evidence="1" id="KW-0812">Transmembrane</keyword>
<dbReference type="AlphaFoldDB" id="A0A2I0CRL6"/>
<comment type="caution">
    <text evidence="2">The sequence shown here is derived from an EMBL/GenBank/DDBJ whole genome shotgun (WGS) entry which is preliminary data.</text>
</comment>
<keyword evidence="1" id="KW-1133">Transmembrane helix</keyword>
<sequence length="176" mass="18058">MQRPQRGFTLIELVVVIAILGILAAVALPRFINATKDAHEAALKGTAGALASAVLLVRSQWELNRNGGSNGCAGGNCQIDVQGFGDNTVDVNANGWPIGTGRAGNPAATTAMSATTCTQVFTSILQGSAPTVGAATSNDYVPSAAGTLCTFTYQRDGANDSIQYNANTGAVTYTFQ</sequence>
<dbReference type="InterPro" id="IPR012902">
    <property type="entry name" value="N_methyl_site"/>
</dbReference>
<dbReference type="NCBIfam" id="TIGR02532">
    <property type="entry name" value="IV_pilin_GFxxxE"/>
    <property type="match status" value="1"/>
</dbReference>
<organism evidence="2 3">
    <name type="scientific">Pseudomonas fluvialis</name>
    <dbReference type="NCBI Taxonomy" id="1793966"/>
    <lineage>
        <taxon>Bacteria</taxon>
        <taxon>Pseudomonadati</taxon>
        <taxon>Pseudomonadota</taxon>
        <taxon>Gammaproteobacteria</taxon>
        <taxon>Pseudomonadales</taxon>
        <taxon>Pseudomonadaceae</taxon>
        <taxon>Pseudomonas</taxon>
    </lineage>
</organism>
<name>A0A2I0CRL6_9PSED</name>
<dbReference type="PANTHER" id="PTHR30093">
    <property type="entry name" value="GENERAL SECRETION PATHWAY PROTEIN G"/>
    <property type="match status" value="1"/>
</dbReference>
<dbReference type="Proteomes" id="UP000242861">
    <property type="component" value="Unassembled WGS sequence"/>
</dbReference>
<dbReference type="Gene3D" id="3.30.700.10">
    <property type="entry name" value="Glycoprotein, Type 4 Pilin"/>
    <property type="match status" value="1"/>
</dbReference>
<dbReference type="PANTHER" id="PTHR30093:SF46">
    <property type="entry name" value="MSHA MINOR PILIN PROTEIN MSHB"/>
    <property type="match status" value="1"/>
</dbReference>
<gene>
    <name evidence="2" type="ORF">CW360_06310</name>
</gene>
<proteinExistence type="predicted"/>
<dbReference type="SUPFAM" id="SSF54523">
    <property type="entry name" value="Pili subunits"/>
    <property type="match status" value="1"/>
</dbReference>
<reference evidence="3" key="1">
    <citation type="submission" date="2017-12" db="EMBL/GenBank/DDBJ databases">
        <authorList>
            <person name="Yu X.-Y."/>
        </authorList>
    </citation>
    <scope>NUCLEOTIDE SEQUENCE [LARGE SCALE GENOMIC DNA]</scope>
    <source>
        <strain evidence="3">ZYSR67-Z</strain>
    </source>
</reference>
<dbReference type="InterPro" id="IPR045584">
    <property type="entry name" value="Pilin-like"/>
</dbReference>
<feature type="transmembrane region" description="Helical" evidence="1">
    <location>
        <begin position="7"/>
        <end position="28"/>
    </location>
</feature>
<dbReference type="EMBL" id="PIYS01000008">
    <property type="protein sequence ID" value="PKF71782.1"/>
    <property type="molecule type" value="Genomic_DNA"/>
</dbReference>